<dbReference type="RefSeq" id="XP_037162516.1">
    <property type="nucleotide sequence ID" value="XM_037310534.1"/>
</dbReference>
<dbReference type="InterPro" id="IPR036259">
    <property type="entry name" value="MFS_trans_sf"/>
</dbReference>
<evidence type="ECO:0000259" key="4">
    <source>
        <dbReference type="PROSITE" id="PS50850"/>
    </source>
</evidence>
<dbReference type="InterPro" id="IPR011701">
    <property type="entry name" value="MFS"/>
</dbReference>
<keyword evidence="3" id="KW-1133">Transmembrane helix</keyword>
<feature type="transmembrane region" description="Helical" evidence="3">
    <location>
        <begin position="296"/>
        <end position="317"/>
    </location>
</feature>
<name>A0A8H6L2I8_9LECA</name>
<feature type="transmembrane region" description="Helical" evidence="3">
    <location>
        <begin position="128"/>
        <end position="147"/>
    </location>
</feature>
<comment type="subcellular location">
    <subcellularLocation>
        <location evidence="1">Membrane</location>
        <topology evidence="1">Multi-pass membrane protein</topology>
    </subcellularLocation>
</comment>
<evidence type="ECO:0000256" key="2">
    <source>
        <dbReference type="ARBA" id="ARBA00006727"/>
    </source>
</evidence>
<keyword evidence="3" id="KW-0472">Membrane</keyword>
<dbReference type="GO" id="GO:0022857">
    <property type="term" value="F:transmembrane transporter activity"/>
    <property type="evidence" value="ECO:0007669"/>
    <property type="project" value="InterPro"/>
</dbReference>
<feature type="domain" description="Major facilitator superfamily (MFS) profile" evidence="4">
    <location>
        <begin position="60"/>
        <end position="442"/>
    </location>
</feature>
<evidence type="ECO:0000313" key="6">
    <source>
        <dbReference type="Proteomes" id="UP000578531"/>
    </source>
</evidence>
<evidence type="ECO:0000256" key="1">
    <source>
        <dbReference type="ARBA" id="ARBA00004141"/>
    </source>
</evidence>
<feature type="transmembrane region" description="Helical" evidence="3">
    <location>
        <begin position="101"/>
        <end position="121"/>
    </location>
</feature>
<dbReference type="PROSITE" id="PS50850">
    <property type="entry name" value="MFS"/>
    <property type="match status" value="1"/>
</dbReference>
<dbReference type="PANTHER" id="PTHR11360:SF234">
    <property type="entry name" value="MFS-TYPE TRANSPORTER DBAD-RELATED"/>
    <property type="match status" value="1"/>
</dbReference>
<dbReference type="OrthoDB" id="6509908at2759"/>
<dbReference type="InterPro" id="IPR050327">
    <property type="entry name" value="Proton-linked_MCT"/>
</dbReference>
<dbReference type="InterPro" id="IPR020846">
    <property type="entry name" value="MFS_dom"/>
</dbReference>
<dbReference type="PANTHER" id="PTHR11360">
    <property type="entry name" value="MONOCARBOXYLATE TRANSPORTER"/>
    <property type="match status" value="1"/>
</dbReference>
<keyword evidence="3" id="KW-0812">Transmembrane</keyword>
<dbReference type="SUPFAM" id="SSF103473">
    <property type="entry name" value="MFS general substrate transporter"/>
    <property type="match status" value="1"/>
</dbReference>
<feature type="transmembrane region" description="Helical" evidence="3">
    <location>
        <begin position="220"/>
        <end position="242"/>
    </location>
</feature>
<feature type="transmembrane region" description="Helical" evidence="3">
    <location>
        <begin position="417"/>
        <end position="437"/>
    </location>
</feature>
<feature type="transmembrane region" description="Helical" evidence="3">
    <location>
        <begin position="69"/>
        <end position="89"/>
    </location>
</feature>
<accession>A0A8H6L2I8</accession>
<dbReference type="EMBL" id="JACCJC010000041">
    <property type="protein sequence ID" value="KAF6233094.1"/>
    <property type="molecule type" value="Genomic_DNA"/>
</dbReference>
<dbReference type="Proteomes" id="UP000578531">
    <property type="component" value="Unassembled WGS sequence"/>
</dbReference>
<sequence>MHDLPTNRGYPTTDTPPYAGKVLAARKESAVSTAYAAPSAEGMVAIPATGYDDPPNDGLVAWLQVAGSFFLFFNSWGTVNAFGVFQTYYHIGFLSDESPSNISWIGSIQSFLLLVIGVITGPLYDAGYFRALILTGTSLIVLGFMMTSLCTQYWQVILAQAICIGLGQGCLFIPSVAIIPQYFTNKKAFATGLASSGSSLGGVIYPMVFSQLQPRIGFSWATRVLGFISLTTCLVSISVMRVRQMPKQRRSLVEFAAFKETPYSLFCLAMFFGYAGAFGPIYYISSYAIDTRVMTARLAFYLLPILNAASVPGRIITGFLANTMGPVNLLIPTALTIGIIALCWIGIHSTGGLIVFAILYGFFSGGVVSLPSVALTSLTPDLSRLGTRMGMCSVLCSLGSLCGTPISGAILDGTGGWVGVALFSGFTLLVTGVLFLFTRWAQAGTNLENEGLRKARERWTGRRARFEKVRAPNAQLE</sequence>
<dbReference type="GO" id="GO:0016020">
    <property type="term" value="C:membrane"/>
    <property type="evidence" value="ECO:0007669"/>
    <property type="project" value="UniProtKB-SubCell"/>
</dbReference>
<dbReference type="Pfam" id="PF07690">
    <property type="entry name" value="MFS_1"/>
    <property type="match status" value="1"/>
</dbReference>
<feature type="transmembrane region" description="Helical" evidence="3">
    <location>
        <begin position="329"/>
        <end position="347"/>
    </location>
</feature>
<gene>
    <name evidence="5" type="ORF">HO173_008638</name>
</gene>
<reference evidence="5 6" key="1">
    <citation type="journal article" date="2020" name="Genomics">
        <title>Complete, high-quality genomes from long-read metagenomic sequencing of two wolf lichen thalli reveals enigmatic genome architecture.</title>
        <authorList>
            <person name="McKenzie S.K."/>
            <person name="Walston R.F."/>
            <person name="Allen J.L."/>
        </authorList>
    </citation>
    <scope>NUCLEOTIDE SEQUENCE [LARGE SCALE GENOMIC DNA]</scope>
    <source>
        <strain evidence="5">WasteWater2</strain>
    </source>
</reference>
<evidence type="ECO:0000313" key="5">
    <source>
        <dbReference type="EMBL" id="KAF6233094.1"/>
    </source>
</evidence>
<feature type="transmembrane region" description="Helical" evidence="3">
    <location>
        <begin position="353"/>
        <end position="378"/>
    </location>
</feature>
<comment type="similarity">
    <text evidence="2">Belongs to the major facilitator superfamily. Monocarboxylate porter (TC 2.A.1.13) family.</text>
</comment>
<dbReference type="Gene3D" id="1.20.1250.20">
    <property type="entry name" value="MFS general substrate transporter like domains"/>
    <property type="match status" value="2"/>
</dbReference>
<dbReference type="GeneID" id="59290292"/>
<feature type="transmembrane region" description="Helical" evidence="3">
    <location>
        <begin position="263"/>
        <end position="284"/>
    </location>
</feature>
<protein>
    <recommendedName>
        <fullName evidence="4">Major facilitator superfamily (MFS) profile domain-containing protein</fullName>
    </recommendedName>
</protein>
<dbReference type="CDD" id="cd17352">
    <property type="entry name" value="MFS_MCT_SLC16"/>
    <property type="match status" value="1"/>
</dbReference>
<organism evidence="5 6">
    <name type="scientific">Letharia columbiana</name>
    <dbReference type="NCBI Taxonomy" id="112416"/>
    <lineage>
        <taxon>Eukaryota</taxon>
        <taxon>Fungi</taxon>
        <taxon>Dikarya</taxon>
        <taxon>Ascomycota</taxon>
        <taxon>Pezizomycotina</taxon>
        <taxon>Lecanoromycetes</taxon>
        <taxon>OSLEUM clade</taxon>
        <taxon>Lecanoromycetidae</taxon>
        <taxon>Lecanorales</taxon>
        <taxon>Lecanorineae</taxon>
        <taxon>Parmeliaceae</taxon>
        <taxon>Letharia</taxon>
    </lineage>
</organism>
<feature type="transmembrane region" description="Helical" evidence="3">
    <location>
        <begin position="188"/>
        <end position="208"/>
    </location>
</feature>
<dbReference type="AlphaFoldDB" id="A0A8H6L2I8"/>
<proteinExistence type="inferred from homology"/>
<comment type="caution">
    <text evidence="5">The sequence shown here is derived from an EMBL/GenBank/DDBJ whole genome shotgun (WGS) entry which is preliminary data.</text>
</comment>
<feature type="transmembrane region" description="Helical" evidence="3">
    <location>
        <begin position="390"/>
        <end position="411"/>
    </location>
</feature>
<evidence type="ECO:0000256" key="3">
    <source>
        <dbReference type="SAM" id="Phobius"/>
    </source>
</evidence>
<feature type="transmembrane region" description="Helical" evidence="3">
    <location>
        <begin position="153"/>
        <end position="176"/>
    </location>
</feature>
<keyword evidence="6" id="KW-1185">Reference proteome</keyword>